<comment type="caution">
    <text evidence="1">The sequence shown here is derived from an EMBL/GenBank/DDBJ whole genome shotgun (WGS) entry which is preliminary data.</text>
</comment>
<evidence type="ECO:0008006" key="3">
    <source>
        <dbReference type="Google" id="ProtNLM"/>
    </source>
</evidence>
<organism evidence="1 2">
    <name type="scientific">Mucilaginibacter terrigena</name>
    <dbReference type="NCBI Taxonomy" id="2492395"/>
    <lineage>
        <taxon>Bacteria</taxon>
        <taxon>Pseudomonadati</taxon>
        <taxon>Bacteroidota</taxon>
        <taxon>Sphingobacteriia</taxon>
        <taxon>Sphingobacteriales</taxon>
        <taxon>Sphingobacteriaceae</taxon>
        <taxon>Mucilaginibacter</taxon>
    </lineage>
</organism>
<name>A0A4Q5LN95_9SPHI</name>
<dbReference type="OrthoDB" id="673795at2"/>
<dbReference type="AlphaFoldDB" id="A0A4Q5LN95"/>
<dbReference type="EMBL" id="SEWG01000003">
    <property type="protein sequence ID" value="RYU90943.1"/>
    <property type="molecule type" value="Genomic_DNA"/>
</dbReference>
<dbReference type="Proteomes" id="UP000293331">
    <property type="component" value="Unassembled WGS sequence"/>
</dbReference>
<keyword evidence="2" id="KW-1185">Reference proteome</keyword>
<reference evidence="1 2" key="1">
    <citation type="submission" date="2019-02" db="EMBL/GenBank/DDBJ databases">
        <title>Bacterial novel species Mucilaginibacter sp. 17JY9-4 isolated from soil.</title>
        <authorList>
            <person name="Jung H.-Y."/>
        </authorList>
    </citation>
    <scope>NUCLEOTIDE SEQUENCE [LARGE SCALE GENOMIC DNA]</scope>
    <source>
        <strain evidence="1 2">17JY9-4</strain>
    </source>
</reference>
<protein>
    <recommendedName>
        <fullName evidence="3">TerB family tellurite resistance protein</fullName>
    </recommendedName>
</protein>
<evidence type="ECO:0000313" key="2">
    <source>
        <dbReference type="Proteomes" id="UP000293331"/>
    </source>
</evidence>
<evidence type="ECO:0000313" key="1">
    <source>
        <dbReference type="EMBL" id="RYU90943.1"/>
    </source>
</evidence>
<accession>A0A4Q5LN95</accession>
<dbReference type="RefSeq" id="WP_129876491.1">
    <property type="nucleotide sequence ID" value="NZ_SEWG01000003.1"/>
</dbReference>
<gene>
    <name evidence="1" type="ORF">EWM62_09945</name>
</gene>
<sequence length="230" mass="26179">MESIKKIKSQADKISRKSKRLLAFTIMTVTASAIGTNADAQTFAEWFKQKSTQKKYLLQQIAALQVYASYYKAGNNIARNGLGSITGWLNSEYGLHNTYYDKMLFVNPVVKDNKKVSDIIGWQSDILKRMSNLDKTSNLTTNEKKYIGQVKAALFSDCDQQITELQNVVTNNKLKMSDEDRLKRIGIIHTAMQSNYRFASSFSNQIKVYAVQRDKEANSVIMEKKIYGIQ</sequence>
<proteinExistence type="predicted"/>